<dbReference type="RefSeq" id="WP_166522012.1">
    <property type="nucleotide sequence ID" value="NZ_JAAABI010000001.1"/>
</dbReference>
<dbReference type="PANTHER" id="PTHR30595:SF6">
    <property type="entry name" value="SCHLAFEN ALBA-2 DOMAIN-CONTAINING PROTEIN"/>
    <property type="match status" value="1"/>
</dbReference>
<dbReference type="EMBL" id="JAAABI010000001">
    <property type="protein sequence ID" value="NAY90603.1"/>
    <property type="molecule type" value="Genomic_DNA"/>
</dbReference>
<dbReference type="Gene3D" id="3.30.950.30">
    <property type="entry name" value="Schlafen, AAA domain"/>
    <property type="match status" value="1"/>
</dbReference>
<evidence type="ECO:0000313" key="2">
    <source>
        <dbReference type="EMBL" id="NAY90603.1"/>
    </source>
</evidence>
<name>A0A964TAR0_9FLAO</name>
<keyword evidence="2" id="KW-0547">Nucleotide-binding</keyword>
<evidence type="ECO:0000313" key="3">
    <source>
        <dbReference type="Proteomes" id="UP000667650"/>
    </source>
</evidence>
<accession>A0A964TAR0</accession>
<dbReference type="GO" id="GO:0005524">
    <property type="term" value="F:ATP binding"/>
    <property type="evidence" value="ECO:0007669"/>
    <property type="project" value="UniProtKB-KW"/>
</dbReference>
<keyword evidence="3" id="KW-1185">Reference proteome</keyword>
<feature type="domain" description="Schlafen AlbA-2" evidence="1">
    <location>
        <begin position="25"/>
        <end position="150"/>
    </location>
</feature>
<keyword evidence="2" id="KW-0067">ATP-binding</keyword>
<proteinExistence type="predicted"/>
<organism evidence="2 3">
    <name type="scientific">Flagellimonas ochracea</name>
    <dbReference type="NCBI Taxonomy" id="2696472"/>
    <lineage>
        <taxon>Bacteria</taxon>
        <taxon>Pseudomonadati</taxon>
        <taxon>Bacteroidota</taxon>
        <taxon>Flavobacteriia</taxon>
        <taxon>Flavobacteriales</taxon>
        <taxon>Flavobacteriaceae</taxon>
        <taxon>Flagellimonas</taxon>
    </lineage>
</organism>
<dbReference type="AlphaFoldDB" id="A0A964TAR0"/>
<evidence type="ECO:0000259" key="1">
    <source>
        <dbReference type="Pfam" id="PF04326"/>
    </source>
</evidence>
<protein>
    <submittedName>
        <fullName evidence="2">ATP-binding protein</fullName>
    </submittedName>
</protein>
<sequence length="305" mass="35560">MKELHKLESYDFETIKSFIENEIEESIHIEFKSAGALSKKDGQKKEVSKDVSAFANSDGGIIIYGIEEKNHKAHDFSFIDGNVFTKEWLEQIISSTVNRNIPDLKIFPIRNSGIISNTIYVVQIPSSLDAPHMARDKKYYKRFNFESVPMEEYEVRQLYGRKVKSKLILAQSLISKLEVDEESEEYEYSLEVDVYNEGEKMEDTYKVNIYFIDFSKGMRILENKNGTNKNMNYTRLENNRVKVSINGETPIYPNESLNTVRINFAFRKDEFYEIVESIKLEIRLYYPNGEDIMESDLGKTLKGFE</sequence>
<comment type="caution">
    <text evidence="2">The sequence shown here is derived from an EMBL/GenBank/DDBJ whole genome shotgun (WGS) entry which is preliminary data.</text>
</comment>
<dbReference type="InterPro" id="IPR007421">
    <property type="entry name" value="Schlafen_AlbA_2_dom"/>
</dbReference>
<reference evidence="2" key="1">
    <citation type="submission" date="2020-01" db="EMBL/GenBank/DDBJ databases">
        <title>Muricauda ochracea sp. nov., isolated from a tidal flat of Garorim bay in Korea.</title>
        <authorList>
            <person name="Kim D."/>
            <person name="Yoo Y."/>
            <person name="Kim J.-J."/>
        </authorList>
    </citation>
    <scope>NUCLEOTIDE SEQUENCE</scope>
    <source>
        <strain evidence="2">JGD-17</strain>
    </source>
</reference>
<gene>
    <name evidence="2" type="ORF">GTQ34_01615</name>
</gene>
<dbReference type="Pfam" id="PF04326">
    <property type="entry name" value="SLFN_AlbA_2"/>
    <property type="match status" value="1"/>
</dbReference>
<dbReference type="InterPro" id="IPR038461">
    <property type="entry name" value="Schlafen_AlbA_2_dom_sf"/>
</dbReference>
<dbReference type="Proteomes" id="UP000667650">
    <property type="component" value="Unassembled WGS sequence"/>
</dbReference>
<dbReference type="PANTHER" id="PTHR30595">
    <property type="entry name" value="GLPR-RELATED TRANSCRIPTIONAL REPRESSOR"/>
    <property type="match status" value="1"/>
</dbReference>